<comment type="caution">
    <text evidence="2">The sequence shown here is derived from an EMBL/GenBank/DDBJ whole genome shotgun (WGS) entry which is preliminary data.</text>
</comment>
<dbReference type="InterPro" id="IPR001810">
    <property type="entry name" value="F-box_dom"/>
</dbReference>
<dbReference type="InParanoid" id="A0A369J866"/>
<name>A0A369J866_HYPMA</name>
<gene>
    <name evidence="2" type="ORF">Hypma_005436</name>
</gene>
<protein>
    <recommendedName>
        <fullName evidence="1">F-box domain-containing protein</fullName>
    </recommendedName>
</protein>
<proteinExistence type="predicted"/>
<evidence type="ECO:0000259" key="1">
    <source>
        <dbReference type="Pfam" id="PF12937"/>
    </source>
</evidence>
<dbReference type="Pfam" id="PF12937">
    <property type="entry name" value="F-box-like"/>
    <property type="match status" value="1"/>
</dbReference>
<organism evidence="2 3">
    <name type="scientific">Hypsizygus marmoreus</name>
    <name type="common">White beech mushroom</name>
    <name type="synonym">Agaricus marmoreus</name>
    <dbReference type="NCBI Taxonomy" id="39966"/>
    <lineage>
        <taxon>Eukaryota</taxon>
        <taxon>Fungi</taxon>
        <taxon>Dikarya</taxon>
        <taxon>Basidiomycota</taxon>
        <taxon>Agaricomycotina</taxon>
        <taxon>Agaricomycetes</taxon>
        <taxon>Agaricomycetidae</taxon>
        <taxon>Agaricales</taxon>
        <taxon>Tricholomatineae</taxon>
        <taxon>Lyophyllaceae</taxon>
        <taxon>Hypsizygus</taxon>
    </lineage>
</organism>
<dbReference type="AlphaFoldDB" id="A0A369J866"/>
<dbReference type="STRING" id="39966.A0A369J866"/>
<dbReference type="EMBL" id="LUEZ02000223">
    <property type="protein sequence ID" value="RDB15036.1"/>
    <property type="molecule type" value="Genomic_DNA"/>
</dbReference>
<accession>A0A369J866</accession>
<keyword evidence="3" id="KW-1185">Reference proteome</keyword>
<reference evidence="2" key="1">
    <citation type="submission" date="2018-04" db="EMBL/GenBank/DDBJ databases">
        <title>Whole genome sequencing of Hypsizygus marmoreus.</title>
        <authorList>
            <person name="Choi I.-G."/>
            <person name="Min B."/>
            <person name="Kim J.-G."/>
            <person name="Kim S."/>
            <person name="Oh Y.-L."/>
            <person name="Kong W.-S."/>
            <person name="Park H."/>
            <person name="Jeong J."/>
            <person name="Song E.-S."/>
        </authorList>
    </citation>
    <scope>NUCLEOTIDE SEQUENCE [LARGE SCALE GENOMIC DNA]</scope>
    <source>
        <strain evidence="2">51987-8</strain>
    </source>
</reference>
<dbReference type="SUPFAM" id="SSF81383">
    <property type="entry name" value="F-box domain"/>
    <property type="match status" value="1"/>
</dbReference>
<evidence type="ECO:0000313" key="3">
    <source>
        <dbReference type="Proteomes" id="UP000076154"/>
    </source>
</evidence>
<dbReference type="InterPro" id="IPR036047">
    <property type="entry name" value="F-box-like_dom_sf"/>
</dbReference>
<evidence type="ECO:0000313" key="2">
    <source>
        <dbReference type="EMBL" id="RDB15036.1"/>
    </source>
</evidence>
<dbReference type="Gene3D" id="1.20.1280.50">
    <property type="match status" value="1"/>
</dbReference>
<sequence>MPTRSFVPPLSVWPPIRPVIPSSIRRVKRTHINSLPTELLTEIFRYGKDSDDSHALSNRNAPLNYTWVCKYWRNVARGDPRLWTMLEVGLVRKKVPDLVAIVQHYAEGAGHRSLSIKYNFPKKKTLNPQVVRESLRPFVSRIRHLELNLAKYIPLFDAPLPATSVLERFSYTSSDLDATWSPSNAQMADFRRCLQFREAVFGSKSELDEGDIDHHLDAMRRVPIKFPWSQLTSLKILESNLNAVRVAAILRQCTSLVDCELSMGHCCPLVPESQQPQPPTILEYLTSLAVRSLCRREEGLRNGPYNAILYDRMDSKQCLFTGAASAPKTLSLFATALITFGEHRPKDFLINNPLIECLTFSPFRDYPYVQLWNTLRRSHGQANTFLPNLRSLDFSTLALWVHACDYGLLQSRDQDSLPSLTDIEAHQREFSGRSEEIIQALTSRTWSDEAQEYAQPGLAKLEKVTLRTWRSPVDVDKLGRRQQCAGQEWILKPYQLPPLQRRLESCGVVIDFPVEFVDETMDN</sequence>
<dbReference type="OrthoDB" id="2269034at2759"/>
<dbReference type="Proteomes" id="UP000076154">
    <property type="component" value="Unassembled WGS sequence"/>
</dbReference>
<feature type="domain" description="F-box" evidence="1">
    <location>
        <begin position="32"/>
        <end position="84"/>
    </location>
</feature>